<dbReference type="NCBIfam" id="TIGR03696">
    <property type="entry name" value="Rhs_assc_core"/>
    <property type="match status" value="1"/>
</dbReference>
<dbReference type="InterPro" id="IPR056823">
    <property type="entry name" value="TEN-like_YD-shell"/>
</dbReference>
<name>A0ABV6GJS6_9BACI</name>
<organism evidence="9 10">
    <name type="scientific">Metabacillus herbersteinensis</name>
    <dbReference type="NCBI Taxonomy" id="283816"/>
    <lineage>
        <taxon>Bacteria</taxon>
        <taxon>Bacillati</taxon>
        <taxon>Bacillota</taxon>
        <taxon>Bacilli</taxon>
        <taxon>Bacillales</taxon>
        <taxon>Bacillaceae</taxon>
        <taxon>Metabacillus</taxon>
    </lineage>
</organism>
<evidence type="ECO:0000256" key="4">
    <source>
        <dbReference type="ARBA" id="ARBA00022737"/>
    </source>
</evidence>
<dbReference type="Gene3D" id="2.60.120.260">
    <property type="entry name" value="Galactose-binding domain-like"/>
    <property type="match status" value="2"/>
</dbReference>
<keyword evidence="2" id="KW-0964">Secreted</keyword>
<comment type="subcellular location">
    <subcellularLocation>
        <location evidence="1">Secreted</location>
    </subcellularLocation>
</comment>
<dbReference type="Pfam" id="PF05593">
    <property type="entry name" value="RHS_repeat"/>
    <property type="match status" value="3"/>
</dbReference>
<dbReference type="Pfam" id="PF20148">
    <property type="entry name" value="DUF6531"/>
    <property type="match status" value="1"/>
</dbReference>
<evidence type="ECO:0000259" key="7">
    <source>
        <dbReference type="Pfam" id="PF24517"/>
    </source>
</evidence>
<keyword evidence="4" id="KW-0677">Repeat</keyword>
<sequence length="1892" mass="210856">MSSAFRSFYRYFAIIVSFCIIISLVGPSFAEAAPGEAKRVPKKETLTANIGELPNKLPKEKLELVSKRTPFSKRYLNPDGSFTEEIFMEQQFYQDSSDKKWKKVDNNLKNNPNKSGKFENTANDQKAWFTKETGNGELVIVEKNEKSISLVPVKANKVQGTIKENEVNYEGIFDNVDVRYRVQGSAVKEDIVLNQYQNENTFSFELKMKGVTSHKEKNGTIVFKDSKGNTIWFFESPFMTDAKGKYSEKVSLDLREENGKTFVDVIADQAFLKDPETQYPVTIDPTIDSWNVLRDNFVASSFPDSVYSSNSYVHTGYNSYFGNTRALARFYLPALPSDSVIDSATFNAYQTRNDGQQVSVDLYRATSDWPSSVTWNNQPTTASTKESTVASTSYNAYWSWDITKLAKDWYNGVQANYGLMLKQQNETTSPYRTFTSVNNGTNTPRLSINYRVEAIGNETFWMNTKDGVNPANGNLVYQESDVEIPGRGPGVSITRTFNNRKSSFKGLFGYGWITNLEPSIVDSGSGPITLIDEDNTRHIFGEKVGGGYEAAGGIYLDLVKNSDGTYTITEIDGTKTNFNKDGKISSIVDTNDNTTTFVYDASGKLSKVQDASGRATTLANGTNGYVSSVTDPAGRVTSYEYDASGNLTKVTDPEAKITTFTYDTDHNVTGITDARNIKTTVGYDTSDRVTSISRPITINGAATTSQTTYTFDTTNLVTSVTDGEGKRVDYTTNANGNVVQITENPLDPANKAVTTFSYDNNNNMTKVVDANTNKLNGTAAYVYTYDANGNITGVQLPENQNATYSYDSQNNLIKEQDFNQNVSSNDYDSKNNLTEATDPNVQTSASRYDSKGNLLYDTHPMSAADNMLTNSSFELDQNTDNWPDNWEQLKDSGSTANFAWSSTSKFGGKAVSISNPTSWAIIRSDKFDYTAGEKYIASAYVKTSSTVGSALLKIEFFDDQNNWLGQEFSSGLKGTHDWTRLQSVIDTVPANTKKITVAVGLNAGSGTAYFDGVQLEKGTMLSAYNLVENSSFERYATQDGKPNNWDSSSNLSVNDKVVQNVNPEDDNIYIGKSSFQMTGEAGKNKYLKQRINISGDANTQLTLSGWSKQVGADPNGGYYSMQIGINYTDATTDWDYANDFDKTATDWQHVAAEVKPKKVFNSIDVYYYYYNQAGTAWFDAIRLETGASITSNTYDTGGNYVTSVKDQVKNTVSFGYDTVGNQISTTDTKGQTTSFTYDTRNLLSKVTDAKLGETSYGYDGNGNRTTVTDTKGNQTKYDYNEFNLISKITNPLNQVTQFEYNRNGQQTKVIFPKGNAITNTFDALNRISGIYVNGVKKWDYGYDANNNITSITNATGIQSSLTYDKNNRLTQKVEGSNKLEYIYDMNDNVTAVKATVGVTNISTEYRYDSLDQAVAIIRNGVNLAKYVYDERGNISSIRKSNNTYTSQEYDEANRLSLLKNYLPDGSVLDSFKYNYDKENLTSVVTNKGSISFEYDSLNQIRKETLTDGTTLTYEYDAVGNRTKKIETKGSTTTSTNFIYNVANQLTSVNGKTYSYDENGNLVNDGDKSYIYDSEMQLIEIKDSNGSSLAKYTYDYDGKRTSITNSSGTTYFHYSGNKVIYETDANNTITAEYSWDDNGNPVTMTKGGKIYYYHVNGHSDVTALTDENGNVVAQYEYDAWGNTISKAGSMAESNPYRYAGYRYDENTGLYYLLARYYSPVNGRFLSEDPVFGELKNPVTQNRYSYAGNNPAMYIDQDGRFRTLVRWLSSALIKKIKKEFKDDDEPSFKTGAAGEKYLKQLVGGRAQVYFKTSLGGRYVDQLANGIAHESKVGYVTLSKRIKEQVQKDAELIKKKSIRGAVWHFFRSAVTGKIGGSKNLLNYLRDRKIDYIIYD</sequence>
<feature type="domain" description="Teneurin-like YD-shell" evidence="8">
    <location>
        <begin position="1202"/>
        <end position="1315"/>
    </location>
</feature>
<dbReference type="NCBIfam" id="TIGR01643">
    <property type="entry name" value="YD_repeat_2x"/>
    <property type="match status" value="7"/>
</dbReference>
<feature type="region of interest" description="Disordered" evidence="5">
    <location>
        <begin position="821"/>
        <end position="846"/>
    </location>
</feature>
<feature type="domain" description="Teneurin-like YD-shell" evidence="8">
    <location>
        <begin position="696"/>
        <end position="860"/>
    </location>
</feature>
<evidence type="ECO:0000259" key="8">
    <source>
        <dbReference type="Pfam" id="PF25023"/>
    </source>
</evidence>
<evidence type="ECO:0000313" key="9">
    <source>
        <dbReference type="EMBL" id="MFC0273948.1"/>
    </source>
</evidence>
<dbReference type="Gene3D" id="2.180.10.10">
    <property type="entry name" value="RHS repeat-associated core"/>
    <property type="match status" value="2"/>
</dbReference>
<feature type="domain" description="Carbohydrate-binding module family 96" evidence="7">
    <location>
        <begin position="293"/>
        <end position="449"/>
    </location>
</feature>
<dbReference type="InterPro" id="IPR031325">
    <property type="entry name" value="RHS_repeat"/>
</dbReference>
<dbReference type="PANTHER" id="PTHR32305">
    <property type="match status" value="1"/>
</dbReference>
<dbReference type="SUPFAM" id="SSF49785">
    <property type="entry name" value="Galactose-binding domain-like"/>
    <property type="match status" value="1"/>
</dbReference>
<protein>
    <submittedName>
        <fullName evidence="9">DNRLRE domain-containing protein</fullName>
    </submittedName>
</protein>
<evidence type="ECO:0000256" key="5">
    <source>
        <dbReference type="SAM" id="MobiDB-lite"/>
    </source>
</evidence>
<dbReference type="InterPro" id="IPR006530">
    <property type="entry name" value="YD"/>
</dbReference>
<evidence type="ECO:0000256" key="3">
    <source>
        <dbReference type="ARBA" id="ARBA00022729"/>
    </source>
</evidence>
<dbReference type="InterPro" id="IPR022385">
    <property type="entry name" value="Rhs_assc_core"/>
</dbReference>
<dbReference type="PANTHER" id="PTHR32305:SF17">
    <property type="entry name" value="TRNA NUCLEASE WAPA"/>
    <property type="match status" value="1"/>
</dbReference>
<dbReference type="Proteomes" id="UP001589854">
    <property type="component" value="Unassembled WGS sequence"/>
</dbReference>
<reference evidence="9 10" key="1">
    <citation type="submission" date="2024-09" db="EMBL/GenBank/DDBJ databases">
        <authorList>
            <person name="Sun Q."/>
            <person name="Mori K."/>
        </authorList>
    </citation>
    <scope>NUCLEOTIDE SEQUENCE [LARGE SCALE GENOMIC DNA]</scope>
    <source>
        <strain evidence="9 10">CCM 7228</strain>
    </source>
</reference>
<keyword evidence="3" id="KW-0732">Signal</keyword>
<gene>
    <name evidence="9" type="ORF">ACFFIX_21430</name>
</gene>
<feature type="domain" description="Teneurin-like YD-shell" evidence="8">
    <location>
        <begin position="1484"/>
        <end position="1749"/>
    </location>
</feature>
<dbReference type="InterPro" id="IPR045351">
    <property type="entry name" value="DUF6531"/>
</dbReference>
<accession>A0ABV6GJS6</accession>
<dbReference type="Pfam" id="PF24517">
    <property type="entry name" value="CBM96"/>
    <property type="match status" value="1"/>
</dbReference>
<evidence type="ECO:0000256" key="2">
    <source>
        <dbReference type="ARBA" id="ARBA00022525"/>
    </source>
</evidence>
<dbReference type="EMBL" id="JBHLVO010000027">
    <property type="protein sequence ID" value="MFC0273948.1"/>
    <property type="molecule type" value="Genomic_DNA"/>
</dbReference>
<evidence type="ECO:0000259" key="6">
    <source>
        <dbReference type="Pfam" id="PF20148"/>
    </source>
</evidence>
<evidence type="ECO:0000256" key="1">
    <source>
        <dbReference type="ARBA" id="ARBA00004613"/>
    </source>
</evidence>
<comment type="caution">
    <text evidence="9">The sequence shown here is derived from an EMBL/GenBank/DDBJ whole genome shotgun (WGS) entry which is preliminary data.</text>
</comment>
<dbReference type="NCBIfam" id="NF033679">
    <property type="entry name" value="DNRLRE_dom"/>
    <property type="match status" value="1"/>
</dbReference>
<feature type="domain" description="DUF6531" evidence="6">
    <location>
        <begin position="466"/>
        <end position="540"/>
    </location>
</feature>
<dbReference type="InterPro" id="IPR055372">
    <property type="entry name" value="CBM96"/>
</dbReference>
<evidence type="ECO:0000313" key="10">
    <source>
        <dbReference type="Proteomes" id="UP001589854"/>
    </source>
</evidence>
<dbReference type="InterPro" id="IPR050708">
    <property type="entry name" value="T6SS_VgrG/RHS"/>
</dbReference>
<dbReference type="InterPro" id="IPR008979">
    <property type="entry name" value="Galactose-bd-like_sf"/>
</dbReference>
<dbReference type="RefSeq" id="WP_378937731.1">
    <property type="nucleotide sequence ID" value="NZ_JBHLVO010000027.1"/>
</dbReference>
<proteinExistence type="predicted"/>
<dbReference type="Pfam" id="PF25023">
    <property type="entry name" value="TEN_YD-shell"/>
    <property type="match status" value="3"/>
</dbReference>
<keyword evidence="10" id="KW-1185">Reference proteome</keyword>